<evidence type="ECO:0000256" key="1">
    <source>
        <dbReference type="SAM" id="MobiDB-lite"/>
    </source>
</evidence>
<evidence type="ECO:0000313" key="4">
    <source>
        <dbReference type="Proteomes" id="UP001172159"/>
    </source>
</evidence>
<dbReference type="Proteomes" id="UP001172159">
    <property type="component" value="Unassembled WGS sequence"/>
</dbReference>
<dbReference type="AlphaFoldDB" id="A0AA40ANI8"/>
<keyword evidence="2" id="KW-0472">Membrane</keyword>
<dbReference type="EMBL" id="JAUKTV010000013">
    <property type="protein sequence ID" value="KAK0719096.1"/>
    <property type="molecule type" value="Genomic_DNA"/>
</dbReference>
<feature type="transmembrane region" description="Helical" evidence="2">
    <location>
        <begin position="34"/>
        <end position="52"/>
    </location>
</feature>
<accession>A0AA40ANI8</accession>
<reference evidence="3" key="1">
    <citation type="submission" date="2023-06" db="EMBL/GenBank/DDBJ databases">
        <title>Genome-scale phylogeny and comparative genomics of the fungal order Sordariales.</title>
        <authorList>
            <consortium name="Lawrence Berkeley National Laboratory"/>
            <person name="Hensen N."/>
            <person name="Bonometti L."/>
            <person name="Westerberg I."/>
            <person name="Brannstrom I.O."/>
            <person name="Guillou S."/>
            <person name="Cros-Aarteil S."/>
            <person name="Calhoun S."/>
            <person name="Haridas S."/>
            <person name="Kuo A."/>
            <person name="Mondo S."/>
            <person name="Pangilinan J."/>
            <person name="Riley R."/>
            <person name="Labutti K."/>
            <person name="Andreopoulos B."/>
            <person name="Lipzen A."/>
            <person name="Chen C."/>
            <person name="Yanf M."/>
            <person name="Daum C."/>
            <person name="Ng V."/>
            <person name="Clum A."/>
            <person name="Steindorff A."/>
            <person name="Ohm R."/>
            <person name="Martin F."/>
            <person name="Silar P."/>
            <person name="Natvig D."/>
            <person name="Lalanne C."/>
            <person name="Gautier V."/>
            <person name="Ament-Velasquez S.L."/>
            <person name="Kruys A."/>
            <person name="Hutchinson M.I."/>
            <person name="Powell A.J."/>
            <person name="Barry K."/>
            <person name="Miller A.N."/>
            <person name="Grigoriev I.V."/>
            <person name="Debuchy R."/>
            <person name="Gladieux P."/>
            <person name="Thoren M.H."/>
            <person name="Johannesson H."/>
        </authorList>
    </citation>
    <scope>NUCLEOTIDE SEQUENCE</scope>
    <source>
        <strain evidence="3">CBS 540.89</strain>
    </source>
</reference>
<gene>
    <name evidence="3" type="ORF">B0T21DRAFT_295653</name>
</gene>
<keyword evidence="2" id="KW-1133">Transmembrane helix</keyword>
<feature type="non-terminal residue" evidence="3">
    <location>
        <position position="247"/>
    </location>
</feature>
<evidence type="ECO:0000256" key="2">
    <source>
        <dbReference type="SAM" id="Phobius"/>
    </source>
</evidence>
<feature type="region of interest" description="Disordered" evidence="1">
    <location>
        <begin position="166"/>
        <end position="185"/>
    </location>
</feature>
<feature type="transmembrane region" description="Helical" evidence="2">
    <location>
        <begin position="88"/>
        <end position="110"/>
    </location>
</feature>
<proteinExistence type="predicted"/>
<keyword evidence="2" id="KW-0812">Transmembrane</keyword>
<sequence length="247" mass="27806">VTVGVFFGLSILSVIARVAIRLKTLRRLSLDDYLLFAAATALAVTTGLLFHSCDRIYLSAALQKDPALAFLINSELLMDLLNHATQQFHTFLILAWTATFFVKFSFLAFFRQLIWKTRVQRYYWSVVGITIVSYLFVVAEPFILCSEFGINARKFLPGRNHRPHDCQYSDHHPLPSQDPDPSKGGSRDVSLFVFGDGMHRDHSSQQNQRCTGHRHSVGVFLAVYGSNHCGAYGLVDGFSHLARIPNQ</sequence>
<evidence type="ECO:0000313" key="3">
    <source>
        <dbReference type="EMBL" id="KAK0719096.1"/>
    </source>
</evidence>
<feature type="transmembrane region" description="Helical" evidence="2">
    <location>
        <begin position="6"/>
        <end position="22"/>
    </location>
</feature>
<organism evidence="3 4">
    <name type="scientific">Apiosordaria backusii</name>
    <dbReference type="NCBI Taxonomy" id="314023"/>
    <lineage>
        <taxon>Eukaryota</taxon>
        <taxon>Fungi</taxon>
        <taxon>Dikarya</taxon>
        <taxon>Ascomycota</taxon>
        <taxon>Pezizomycotina</taxon>
        <taxon>Sordariomycetes</taxon>
        <taxon>Sordariomycetidae</taxon>
        <taxon>Sordariales</taxon>
        <taxon>Lasiosphaeriaceae</taxon>
        <taxon>Apiosordaria</taxon>
    </lineage>
</organism>
<keyword evidence="4" id="KW-1185">Reference proteome</keyword>
<feature type="transmembrane region" description="Helical" evidence="2">
    <location>
        <begin position="122"/>
        <end position="144"/>
    </location>
</feature>
<protein>
    <submittedName>
        <fullName evidence="3">Uncharacterized protein</fullName>
    </submittedName>
</protein>
<comment type="caution">
    <text evidence="3">The sequence shown here is derived from an EMBL/GenBank/DDBJ whole genome shotgun (WGS) entry which is preliminary data.</text>
</comment>
<name>A0AA40ANI8_9PEZI</name>